<dbReference type="GO" id="GO:0008081">
    <property type="term" value="F:phosphoric diester hydrolase activity"/>
    <property type="evidence" value="ECO:0007669"/>
    <property type="project" value="InterPro"/>
</dbReference>
<dbReference type="Pfam" id="PF03009">
    <property type="entry name" value="GDPD"/>
    <property type="match status" value="1"/>
</dbReference>
<dbReference type="EMBL" id="FNWO01000002">
    <property type="protein sequence ID" value="SEH27552.1"/>
    <property type="molecule type" value="Genomic_DNA"/>
</dbReference>
<dbReference type="Gene3D" id="3.20.20.190">
    <property type="entry name" value="Phosphatidylinositol (PI) phosphodiesterase"/>
    <property type="match status" value="1"/>
</dbReference>
<dbReference type="NCBIfam" id="NF006989">
    <property type="entry name" value="PRK09454.1"/>
    <property type="match status" value="1"/>
</dbReference>
<dbReference type="InterPro" id="IPR030395">
    <property type="entry name" value="GP_PDE_dom"/>
</dbReference>
<dbReference type="AlphaFoldDB" id="A0A1H6GXF9"/>
<dbReference type="PANTHER" id="PTHR46211">
    <property type="entry name" value="GLYCEROPHOSPHORYL DIESTER PHOSPHODIESTERASE"/>
    <property type="match status" value="1"/>
</dbReference>
<keyword evidence="1" id="KW-1133">Transmembrane helix</keyword>
<dbReference type="InterPro" id="IPR017946">
    <property type="entry name" value="PLC-like_Pdiesterase_TIM-brl"/>
</dbReference>
<protein>
    <submittedName>
        <fullName evidence="3">Glycerophosphoryl diester phosphodiesterase</fullName>
    </submittedName>
</protein>
<dbReference type="RefSeq" id="WP_074765306.1">
    <property type="nucleotide sequence ID" value="NZ_FNWO01000002.1"/>
</dbReference>
<accession>A0A1H6GXF9</accession>
<dbReference type="PANTHER" id="PTHR46211:SF1">
    <property type="entry name" value="GLYCEROPHOSPHODIESTER PHOSPHODIESTERASE, CYTOPLASMIC"/>
    <property type="match status" value="1"/>
</dbReference>
<evidence type="ECO:0000256" key="1">
    <source>
        <dbReference type="SAM" id="Phobius"/>
    </source>
</evidence>
<gene>
    <name evidence="3" type="ORF">SAMN04244559_00537</name>
</gene>
<evidence type="ECO:0000313" key="4">
    <source>
        <dbReference type="Proteomes" id="UP000182983"/>
    </source>
</evidence>
<keyword evidence="4" id="KW-1185">Reference proteome</keyword>
<reference evidence="4" key="1">
    <citation type="submission" date="2016-10" db="EMBL/GenBank/DDBJ databases">
        <authorList>
            <person name="Varghese N."/>
            <person name="Submissions S."/>
        </authorList>
    </citation>
    <scope>NUCLEOTIDE SEQUENCE [LARGE SCALE GENOMIC DNA]</scope>
    <source>
        <strain evidence="4">DSM 13234</strain>
    </source>
</reference>
<sequence length="239" mass="25239">MIAVPLQIGHRGAAGLAPENTLAALRAAARAGAEMVEFDVRLSADGRPVLFHDDDLARTSNGSGPVDAHTRAALSMLDAGSWFGPAFAGEPIPTLEQALGLCLDLGLAVDIELKPSVGQEAETARIALTIAAALWPADRPPPLVTSFSPEALAMAREIVPSWPRGLLVGAIPPDWRERTQALDCTVLVADQAKLDRSLIGAIGAAGMGLLVYTLNDRERMRMLWREGIAAICTDYPSSS</sequence>
<proteinExistence type="predicted"/>
<keyword evidence="1" id="KW-0472">Membrane</keyword>
<organism evidence="3 4">
    <name type="scientific">Magnetospirillum fulvum</name>
    <name type="common">Rhodospirillum fulvum</name>
    <dbReference type="NCBI Taxonomy" id="1082"/>
    <lineage>
        <taxon>Bacteria</taxon>
        <taxon>Pseudomonadati</taxon>
        <taxon>Pseudomonadota</taxon>
        <taxon>Alphaproteobacteria</taxon>
        <taxon>Rhodospirillales</taxon>
        <taxon>Rhodospirillaceae</taxon>
        <taxon>Magnetospirillum</taxon>
    </lineage>
</organism>
<name>A0A1H6GXF9_MAGFU</name>
<dbReference type="SUPFAM" id="SSF51695">
    <property type="entry name" value="PLC-like phosphodiesterases"/>
    <property type="match status" value="1"/>
</dbReference>
<dbReference type="GO" id="GO:0006629">
    <property type="term" value="P:lipid metabolic process"/>
    <property type="evidence" value="ECO:0007669"/>
    <property type="project" value="InterPro"/>
</dbReference>
<evidence type="ECO:0000259" key="2">
    <source>
        <dbReference type="PROSITE" id="PS51704"/>
    </source>
</evidence>
<feature type="domain" description="GP-PDE" evidence="2">
    <location>
        <begin position="5"/>
        <end position="239"/>
    </location>
</feature>
<evidence type="ECO:0000313" key="3">
    <source>
        <dbReference type="EMBL" id="SEH27552.1"/>
    </source>
</evidence>
<dbReference type="PROSITE" id="PS51704">
    <property type="entry name" value="GP_PDE"/>
    <property type="match status" value="1"/>
</dbReference>
<keyword evidence="1" id="KW-0812">Transmembrane</keyword>
<feature type="transmembrane region" description="Helical" evidence="1">
    <location>
        <begin position="197"/>
        <end position="215"/>
    </location>
</feature>
<dbReference type="OrthoDB" id="9787897at2"/>
<dbReference type="Proteomes" id="UP000182983">
    <property type="component" value="Unassembled WGS sequence"/>
</dbReference>